<dbReference type="Pfam" id="PF13396">
    <property type="entry name" value="PLDc_N"/>
    <property type="match status" value="1"/>
</dbReference>
<dbReference type="OrthoDB" id="9762009at2"/>
<evidence type="ECO:0000259" key="14">
    <source>
        <dbReference type="PROSITE" id="PS50035"/>
    </source>
</evidence>
<reference evidence="15 16" key="1">
    <citation type="submission" date="2018-02" db="EMBL/GenBank/DDBJ databases">
        <title>Comparative genomes isolates from brazilian mangrove.</title>
        <authorList>
            <person name="Araujo J.E."/>
            <person name="Taketani R.G."/>
            <person name="Silva M.C.P."/>
            <person name="Loureco M.V."/>
            <person name="Andreote F.D."/>
        </authorList>
    </citation>
    <scope>NUCLEOTIDE SEQUENCE [LARGE SCALE GENOMIC DNA]</scope>
    <source>
        <strain evidence="15 16">Nap-Phe MGV</strain>
    </source>
</reference>
<dbReference type="GO" id="GO:0008808">
    <property type="term" value="F:cardiolipin synthase activity"/>
    <property type="evidence" value="ECO:0007669"/>
    <property type="project" value="UniProtKB-UniRule"/>
</dbReference>
<evidence type="ECO:0000256" key="4">
    <source>
        <dbReference type="ARBA" id="ARBA00022679"/>
    </source>
</evidence>
<proteinExistence type="predicted"/>
<gene>
    <name evidence="15" type="primary">cls</name>
    <name evidence="15" type="ORF">C5Y93_00480</name>
</gene>
<keyword evidence="3" id="KW-0444">Lipid biosynthesis</keyword>
<dbReference type="Pfam" id="PF13091">
    <property type="entry name" value="PLDc_2"/>
    <property type="match status" value="2"/>
</dbReference>
<dbReference type="EC" id="2.7.8.-" evidence="12"/>
<keyword evidence="2" id="KW-1003">Cell membrane</keyword>
<dbReference type="CDD" id="cd09161">
    <property type="entry name" value="PLDc_PaCLS_like_2"/>
    <property type="match status" value="1"/>
</dbReference>
<dbReference type="Gene3D" id="3.30.870.10">
    <property type="entry name" value="Endonuclease Chain A"/>
    <property type="match status" value="2"/>
</dbReference>
<dbReference type="SUPFAM" id="SSF56024">
    <property type="entry name" value="Phospholipase D/nuclease"/>
    <property type="match status" value="2"/>
</dbReference>
<evidence type="ECO:0000256" key="10">
    <source>
        <dbReference type="ARBA" id="ARBA00023209"/>
    </source>
</evidence>
<dbReference type="InterPro" id="IPR025202">
    <property type="entry name" value="PLD-like_dom"/>
</dbReference>
<dbReference type="Proteomes" id="UP000237819">
    <property type="component" value="Unassembled WGS sequence"/>
</dbReference>
<dbReference type="GO" id="GO:0032049">
    <property type="term" value="P:cardiolipin biosynthetic process"/>
    <property type="evidence" value="ECO:0007669"/>
    <property type="project" value="UniProtKB-UniRule"/>
</dbReference>
<sequence>MDLESFTTLSIVLAMIHTLGLFTAVDAIMTARTSQGAIAWALLLIFVPYLTLPFYWIFGRSKFKGYVNTRRVRSRNIKDNTQTFRVVDVSVVADFSDRPDLLVLERLADFPYTHSNDIRLLVNGQATFDAIYDAIEEAKEYVMLQTYIFRDDGVGQRFVELLTRKAKEGITVYFLYDEIGSYQLSRTFLNDMRESGIQIHAFHTTRGKGNRFQLNFRNHRKIVVVDGQFAAVGGLNFGDEYMGLSKRFGAWRDTHLAIRGPAVQALQWSFLEDWYWASAETPHVNWDEAPVENAENTAIVVPMGPADTVETCGLFFVHAINSAEKRIWIASPYFVPDKQVICALQLAALRGCDVRIMLPERPDHLLVYLSSFHFIHETAIADRIAFYRYQPGFLHQKVLLVDDKFASVGTANLDNRSFRLNFEIMVAIFSEPFAKSVEEMLLADFEKCRKVDPNEILHRSFWFRLGVSGSRLMSPVQ</sequence>
<evidence type="ECO:0000256" key="6">
    <source>
        <dbReference type="ARBA" id="ARBA00022737"/>
    </source>
</evidence>
<dbReference type="SMART" id="SM00155">
    <property type="entry name" value="PLDc"/>
    <property type="match status" value="2"/>
</dbReference>
<dbReference type="InterPro" id="IPR027379">
    <property type="entry name" value="CLS_N"/>
</dbReference>
<accession>A0A2S8GUU2</accession>
<evidence type="ECO:0000256" key="13">
    <source>
        <dbReference type="SAM" id="Phobius"/>
    </source>
</evidence>
<dbReference type="PROSITE" id="PS50035">
    <property type="entry name" value="PLD"/>
    <property type="match status" value="2"/>
</dbReference>
<evidence type="ECO:0000256" key="2">
    <source>
        <dbReference type="ARBA" id="ARBA00022475"/>
    </source>
</evidence>
<dbReference type="AlphaFoldDB" id="A0A2S8GUU2"/>
<evidence type="ECO:0000256" key="11">
    <source>
        <dbReference type="ARBA" id="ARBA00023264"/>
    </source>
</evidence>
<dbReference type="CDD" id="cd09155">
    <property type="entry name" value="PLDc_PaCLS_like_1"/>
    <property type="match status" value="1"/>
</dbReference>
<dbReference type="NCBIfam" id="TIGR04265">
    <property type="entry name" value="bac_cardiolipin"/>
    <property type="match status" value="1"/>
</dbReference>
<evidence type="ECO:0000313" key="16">
    <source>
        <dbReference type="Proteomes" id="UP000237819"/>
    </source>
</evidence>
<comment type="subcellular location">
    <subcellularLocation>
        <location evidence="1">Cell membrane</location>
        <topology evidence="1">Multi-pass membrane protein</topology>
    </subcellularLocation>
</comment>
<protein>
    <recommendedName>
        <fullName evidence="12">Cardiolipin synthase</fullName>
        <ecNumber evidence="12">2.7.8.-</ecNumber>
    </recommendedName>
</protein>
<feature type="transmembrane region" description="Helical" evidence="13">
    <location>
        <begin position="37"/>
        <end position="58"/>
    </location>
</feature>
<evidence type="ECO:0000256" key="3">
    <source>
        <dbReference type="ARBA" id="ARBA00022516"/>
    </source>
</evidence>
<feature type="transmembrane region" description="Helical" evidence="13">
    <location>
        <begin position="6"/>
        <end position="25"/>
    </location>
</feature>
<organism evidence="15 16">
    <name type="scientific">Blastopirellula marina</name>
    <dbReference type="NCBI Taxonomy" id="124"/>
    <lineage>
        <taxon>Bacteria</taxon>
        <taxon>Pseudomonadati</taxon>
        <taxon>Planctomycetota</taxon>
        <taxon>Planctomycetia</taxon>
        <taxon>Pirellulales</taxon>
        <taxon>Pirellulaceae</taxon>
        <taxon>Blastopirellula</taxon>
    </lineage>
</organism>
<evidence type="ECO:0000256" key="8">
    <source>
        <dbReference type="ARBA" id="ARBA00023098"/>
    </source>
</evidence>
<dbReference type="PANTHER" id="PTHR21248:SF22">
    <property type="entry name" value="PHOSPHOLIPASE D"/>
    <property type="match status" value="1"/>
</dbReference>
<dbReference type="PANTHER" id="PTHR21248">
    <property type="entry name" value="CARDIOLIPIN SYNTHASE"/>
    <property type="match status" value="1"/>
</dbReference>
<dbReference type="RefSeq" id="WP_105333424.1">
    <property type="nucleotide sequence ID" value="NZ_PUHZ01000001.1"/>
</dbReference>
<evidence type="ECO:0000256" key="7">
    <source>
        <dbReference type="ARBA" id="ARBA00022989"/>
    </source>
</evidence>
<evidence type="ECO:0000256" key="5">
    <source>
        <dbReference type="ARBA" id="ARBA00022692"/>
    </source>
</evidence>
<feature type="domain" description="PLD phosphodiesterase" evidence="14">
    <location>
        <begin position="214"/>
        <end position="241"/>
    </location>
</feature>
<keyword evidence="9 13" id="KW-0472">Membrane</keyword>
<keyword evidence="8" id="KW-0443">Lipid metabolism</keyword>
<evidence type="ECO:0000256" key="1">
    <source>
        <dbReference type="ARBA" id="ARBA00004651"/>
    </source>
</evidence>
<keyword evidence="5 13" id="KW-0812">Transmembrane</keyword>
<dbReference type="InterPro" id="IPR001736">
    <property type="entry name" value="PLipase_D/transphosphatidylase"/>
</dbReference>
<evidence type="ECO:0000256" key="9">
    <source>
        <dbReference type="ARBA" id="ARBA00023136"/>
    </source>
</evidence>
<evidence type="ECO:0000256" key="12">
    <source>
        <dbReference type="NCBIfam" id="TIGR04265"/>
    </source>
</evidence>
<comment type="caution">
    <text evidence="15">The sequence shown here is derived from an EMBL/GenBank/DDBJ whole genome shotgun (WGS) entry which is preliminary data.</text>
</comment>
<keyword evidence="6" id="KW-0677">Repeat</keyword>
<dbReference type="GO" id="GO:0005886">
    <property type="term" value="C:plasma membrane"/>
    <property type="evidence" value="ECO:0007669"/>
    <property type="project" value="UniProtKB-SubCell"/>
</dbReference>
<dbReference type="InterPro" id="IPR022924">
    <property type="entry name" value="Cardiolipin_synthase"/>
</dbReference>
<name>A0A2S8GUU2_9BACT</name>
<keyword evidence="4" id="KW-0808">Transferase</keyword>
<keyword evidence="11" id="KW-1208">Phospholipid metabolism</keyword>
<evidence type="ECO:0000313" key="15">
    <source>
        <dbReference type="EMBL" id="PQO48193.1"/>
    </source>
</evidence>
<dbReference type="EMBL" id="PUHZ01000001">
    <property type="protein sequence ID" value="PQO48193.1"/>
    <property type="molecule type" value="Genomic_DNA"/>
</dbReference>
<keyword evidence="7 13" id="KW-1133">Transmembrane helix</keyword>
<dbReference type="FunFam" id="3.30.870.10:FF:000014">
    <property type="entry name" value="Cardiolipin synthase"/>
    <property type="match status" value="1"/>
</dbReference>
<keyword evidence="10" id="KW-0594">Phospholipid biosynthesis</keyword>
<feature type="domain" description="PLD phosphodiesterase" evidence="14">
    <location>
        <begin position="390"/>
        <end position="417"/>
    </location>
</feature>